<sequence>MSIKEKFSKYYTDTYLKRYGDRITQVQGNVVSVKVEEKTILWLFHKITATLIIKPDRSKTVVKCVYKKNRWFKKPAFMVINQGNLLLVQGLKGKKGKDNRELITIMNIRNLTTKKDLIPVEGKVQQVRKVQRIK</sequence>
<protein>
    <submittedName>
        <fullName evidence="1">Uncharacterized protein</fullName>
    </submittedName>
</protein>
<organism evidence="1 2">
    <name type="scientific">Candidatus Clostridium stratigraminis</name>
    <dbReference type="NCBI Taxonomy" id="3381661"/>
    <lineage>
        <taxon>Bacteria</taxon>
        <taxon>Bacillati</taxon>
        <taxon>Bacillota</taxon>
        <taxon>Clostridia</taxon>
        <taxon>Eubacteriales</taxon>
        <taxon>Clostridiaceae</taxon>
        <taxon>Clostridium</taxon>
    </lineage>
</organism>
<accession>A0ABW8T2K0</accession>
<proteinExistence type="predicted"/>
<reference evidence="1 2" key="1">
    <citation type="submission" date="2024-11" db="EMBL/GenBank/DDBJ databases">
        <authorList>
            <person name="Heng Y.C."/>
            <person name="Lim A.C.H."/>
            <person name="Lee J.K.Y."/>
            <person name="Kittelmann S."/>
        </authorList>
    </citation>
    <scope>NUCLEOTIDE SEQUENCE [LARGE SCALE GENOMIC DNA]</scope>
    <source>
        <strain evidence="1 2">WILCCON 0185</strain>
    </source>
</reference>
<dbReference type="Proteomes" id="UP001623591">
    <property type="component" value="Unassembled WGS sequence"/>
</dbReference>
<name>A0ABW8T2K0_9CLOT</name>
<dbReference type="EMBL" id="JBJHZZ010000003">
    <property type="protein sequence ID" value="MFL0246754.1"/>
    <property type="molecule type" value="Genomic_DNA"/>
</dbReference>
<dbReference type="RefSeq" id="WP_406769221.1">
    <property type="nucleotide sequence ID" value="NZ_JBJHZZ010000003.1"/>
</dbReference>
<evidence type="ECO:0000313" key="1">
    <source>
        <dbReference type="EMBL" id="MFL0246754.1"/>
    </source>
</evidence>
<keyword evidence="2" id="KW-1185">Reference proteome</keyword>
<gene>
    <name evidence="1" type="ORF">ACJDUG_07205</name>
</gene>
<comment type="caution">
    <text evidence="1">The sequence shown here is derived from an EMBL/GenBank/DDBJ whole genome shotgun (WGS) entry which is preliminary data.</text>
</comment>
<evidence type="ECO:0000313" key="2">
    <source>
        <dbReference type="Proteomes" id="UP001623591"/>
    </source>
</evidence>